<evidence type="ECO:0000256" key="5">
    <source>
        <dbReference type="ARBA" id="ARBA00023242"/>
    </source>
</evidence>
<reference evidence="10" key="1">
    <citation type="submission" date="2020-11" db="EMBL/GenBank/DDBJ databases">
        <authorList>
            <person name="Tran Van P."/>
        </authorList>
    </citation>
    <scope>NUCLEOTIDE SEQUENCE</scope>
</reference>
<dbReference type="InterPro" id="IPR009025">
    <property type="entry name" value="RBP11-like_dimer"/>
</dbReference>
<dbReference type="GO" id="GO:0006362">
    <property type="term" value="P:transcription elongation by RNA polymerase I"/>
    <property type="evidence" value="ECO:0007669"/>
    <property type="project" value="TreeGrafter"/>
</dbReference>
<comment type="similarity">
    <text evidence="6">Belongs to the archaeal Rpo11/eukaryotic RPB11/RPC19 RNA polymerase subunit family.</text>
</comment>
<accession>A0A7R9CBN4</accession>
<evidence type="ECO:0000256" key="4">
    <source>
        <dbReference type="ARBA" id="ARBA00023163"/>
    </source>
</evidence>
<keyword evidence="4" id="KW-0804">Transcription</keyword>
<dbReference type="HAMAP" id="MF_00261">
    <property type="entry name" value="RNApol_arch_Rpo11"/>
    <property type="match status" value="1"/>
</dbReference>
<evidence type="ECO:0000259" key="9">
    <source>
        <dbReference type="Pfam" id="PF13656"/>
    </source>
</evidence>
<dbReference type="FunFam" id="3.30.1360.10:FF:000006">
    <property type="entry name" value="DNA-directed RNA polymerases I and III subunit RPAC2"/>
    <property type="match status" value="1"/>
</dbReference>
<dbReference type="Gene3D" id="3.30.1360.10">
    <property type="entry name" value="RNA polymerase, RBP11-like subunit"/>
    <property type="match status" value="1"/>
</dbReference>
<gene>
    <name evidence="10" type="ORF">TCEB3V08_LOCUS167</name>
</gene>
<dbReference type="PANTHER" id="PTHR13946:SF28">
    <property type="entry name" value="DNA-DIRECTED RNA POLYMERASES I AND III SUBUNIT RPAC2"/>
    <property type="match status" value="1"/>
</dbReference>
<feature type="domain" description="DNA-directed RNA polymerase RBP11-like dimerisation" evidence="9">
    <location>
        <begin position="38"/>
        <end position="108"/>
    </location>
</feature>
<feature type="compositionally biased region" description="Basic and acidic residues" evidence="8">
    <location>
        <begin position="21"/>
        <end position="36"/>
    </location>
</feature>
<dbReference type="InterPro" id="IPR022905">
    <property type="entry name" value="Rpo11-like"/>
</dbReference>
<organism evidence="10">
    <name type="scientific">Timema cristinae</name>
    <name type="common">Walking stick</name>
    <dbReference type="NCBI Taxonomy" id="61476"/>
    <lineage>
        <taxon>Eukaryota</taxon>
        <taxon>Metazoa</taxon>
        <taxon>Ecdysozoa</taxon>
        <taxon>Arthropoda</taxon>
        <taxon>Hexapoda</taxon>
        <taxon>Insecta</taxon>
        <taxon>Pterygota</taxon>
        <taxon>Neoptera</taxon>
        <taxon>Polyneoptera</taxon>
        <taxon>Phasmatodea</taxon>
        <taxon>Timematodea</taxon>
        <taxon>Timematoidea</taxon>
        <taxon>Timematidae</taxon>
        <taxon>Timema</taxon>
    </lineage>
</organism>
<name>A0A7R9CBN4_TIMCR</name>
<dbReference type="PANTHER" id="PTHR13946">
    <property type="entry name" value="DNA-DIRECTED RNA POLYMERASE I,II,III"/>
    <property type="match status" value="1"/>
</dbReference>
<evidence type="ECO:0000256" key="3">
    <source>
        <dbReference type="ARBA" id="ARBA00022478"/>
    </source>
</evidence>
<dbReference type="InterPro" id="IPR033898">
    <property type="entry name" value="RNAP_AC19"/>
</dbReference>
<dbReference type="Pfam" id="PF13656">
    <property type="entry name" value="RNA_pol_L_2"/>
    <property type="match status" value="1"/>
</dbReference>
<evidence type="ECO:0000313" key="10">
    <source>
        <dbReference type="EMBL" id="CAD7392132.1"/>
    </source>
</evidence>
<dbReference type="InterPro" id="IPR036603">
    <property type="entry name" value="RBP11-like"/>
</dbReference>
<dbReference type="GO" id="GO:0003899">
    <property type="term" value="F:DNA-directed RNA polymerase activity"/>
    <property type="evidence" value="ECO:0007669"/>
    <property type="project" value="InterPro"/>
</dbReference>
<evidence type="ECO:0000256" key="1">
    <source>
        <dbReference type="ARBA" id="ARBA00004123"/>
    </source>
</evidence>
<sequence>MFNQEEERDESEVEEHEELAEEKTQELAGDEKSEKSRTFVFSEGGHTVGNALRSIVSRYPEVLFCGYTVPHPAEANMHFRIQTSGIRAVDVLRRGIEDLEKLCDHTINSFQEEMSTFESTRQSV</sequence>
<protein>
    <recommendedName>
        <fullName evidence="2">DNA-directed RNA polymerases I and III subunit RPAC2</fullName>
    </recommendedName>
    <alternativeName>
        <fullName evidence="7">DNA-directed RNA polymerase I subunit D</fullName>
    </alternativeName>
</protein>
<dbReference type="AlphaFoldDB" id="A0A7R9CBN4"/>
<dbReference type="GO" id="GO:0046983">
    <property type="term" value="F:protein dimerization activity"/>
    <property type="evidence" value="ECO:0007669"/>
    <property type="project" value="InterPro"/>
</dbReference>
<dbReference type="SUPFAM" id="SSF55257">
    <property type="entry name" value="RBP11-like subunits of RNA polymerase"/>
    <property type="match status" value="1"/>
</dbReference>
<keyword evidence="3" id="KW-0240">DNA-directed RNA polymerase</keyword>
<dbReference type="EMBL" id="OC316497">
    <property type="protein sequence ID" value="CAD7392132.1"/>
    <property type="molecule type" value="Genomic_DNA"/>
</dbReference>
<evidence type="ECO:0000256" key="7">
    <source>
        <dbReference type="ARBA" id="ARBA00031757"/>
    </source>
</evidence>
<dbReference type="GO" id="GO:0005666">
    <property type="term" value="C:RNA polymerase III complex"/>
    <property type="evidence" value="ECO:0007669"/>
    <property type="project" value="TreeGrafter"/>
</dbReference>
<dbReference type="CDD" id="cd07029">
    <property type="entry name" value="RNAP_I_III_AC19"/>
    <property type="match status" value="1"/>
</dbReference>
<keyword evidence="5" id="KW-0539">Nucleus</keyword>
<evidence type="ECO:0000256" key="6">
    <source>
        <dbReference type="ARBA" id="ARBA00025751"/>
    </source>
</evidence>
<evidence type="ECO:0000256" key="2">
    <source>
        <dbReference type="ARBA" id="ARBA00022079"/>
    </source>
</evidence>
<dbReference type="GO" id="GO:0006383">
    <property type="term" value="P:transcription by RNA polymerase III"/>
    <property type="evidence" value="ECO:0007669"/>
    <property type="project" value="TreeGrafter"/>
</dbReference>
<comment type="subcellular location">
    <subcellularLocation>
        <location evidence="1">Nucleus</location>
    </subcellularLocation>
</comment>
<evidence type="ECO:0000256" key="8">
    <source>
        <dbReference type="SAM" id="MobiDB-lite"/>
    </source>
</evidence>
<proteinExistence type="inferred from homology"/>
<feature type="compositionally biased region" description="Acidic residues" evidence="8">
    <location>
        <begin position="1"/>
        <end position="20"/>
    </location>
</feature>
<feature type="region of interest" description="Disordered" evidence="8">
    <location>
        <begin position="1"/>
        <end position="36"/>
    </location>
</feature>
<dbReference type="GO" id="GO:0005736">
    <property type="term" value="C:RNA polymerase I complex"/>
    <property type="evidence" value="ECO:0007669"/>
    <property type="project" value="TreeGrafter"/>
</dbReference>